<sequence>MSTHTPAAPVIVIDLQTGMFDGVMEPPIHDADALVERARAVLAWARRSGRNVAFVRHDGPAGDSLAPGAPGWPVWPALGQADDEPTFAKNVGNAFGNPALIAWVADQGVQEVILLGAQTEHCVAATVQGAIDAGFKVTVVSDTHGTWDSSGETASEIIARHNTAFATAGARLVTAQSLANI</sequence>
<dbReference type="SUPFAM" id="SSF52499">
    <property type="entry name" value="Isochorismatase-like hydrolases"/>
    <property type="match status" value="1"/>
</dbReference>
<name>A0ABW8KA11_9GAMM</name>
<dbReference type="RefSeq" id="WP_379984246.1">
    <property type="nucleotide sequence ID" value="NZ_JADIKD010000012.1"/>
</dbReference>
<dbReference type="Proteomes" id="UP001620408">
    <property type="component" value="Unassembled WGS sequence"/>
</dbReference>
<dbReference type="InterPro" id="IPR050272">
    <property type="entry name" value="Isochorismatase-like_hydrls"/>
</dbReference>
<accession>A0ABW8KA11</accession>
<keyword evidence="4" id="KW-1185">Reference proteome</keyword>
<comment type="caution">
    <text evidence="3">The sequence shown here is derived from an EMBL/GenBank/DDBJ whole genome shotgun (WGS) entry which is preliminary data.</text>
</comment>
<evidence type="ECO:0000313" key="4">
    <source>
        <dbReference type="Proteomes" id="UP001620408"/>
    </source>
</evidence>
<protein>
    <submittedName>
        <fullName evidence="3">Isochorismatase family protein</fullName>
    </submittedName>
</protein>
<dbReference type="Pfam" id="PF00857">
    <property type="entry name" value="Isochorismatase"/>
    <property type="match status" value="1"/>
</dbReference>
<dbReference type="EMBL" id="JADIKD010000012">
    <property type="protein sequence ID" value="MFK2919724.1"/>
    <property type="molecule type" value="Genomic_DNA"/>
</dbReference>
<evidence type="ECO:0000259" key="2">
    <source>
        <dbReference type="Pfam" id="PF00857"/>
    </source>
</evidence>
<feature type="domain" description="Isochorismatase-like" evidence="2">
    <location>
        <begin position="10"/>
        <end position="155"/>
    </location>
</feature>
<evidence type="ECO:0000256" key="1">
    <source>
        <dbReference type="ARBA" id="ARBA00022801"/>
    </source>
</evidence>
<keyword evidence="1" id="KW-0378">Hydrolase</keyword>
<dbReference type="InterPro" id="IPR000868">
    <property type="entry name" value="Isochorismatase-like_dom"/>
</dbReference>
<dbReference type="InterPro" id="IPR036380">
    <property type="entry name" value="Isochorismatase-like_sf"/>
</dbReference>
<dbReference type="PANTHER" id="PTHR43540">
    <property type="entry name" value="PEROXYUREIDOACRYLATE/UREIDOACRYLATE AMIDOHYDROLASE-RELATED"/>
    <property type="match status" value="1"/>
</dbReference>
<dbReference type="Gene3D" id="3.40.50.850">
    <property type="entry name" value="Isochorismatase-like"/>
    <property type="match status" value="1"/>
</dbReference>
<gene>
    <name evidence="3" type="ORF">ISS97_20855</name>
</gene>
<organism evidence="3 4">
    <name type="scientific">Dyella koreensis</name>
    <dbReference type="NCBI Taxonomy" id="311235"/>
    <lineage>
        <taxon>Bacteria</taxon>
        <taxon>Pseudomonadati</taxon>
        <taxon>Pseudomonadota</taxon>
        <taxon>Gammaproteobacteria</taxon>
        <taxon>Lysobacterales</taxon>
        <taxon>Rhodanobacteraceae</taxon>
        <taxon>Dyella</taxon>
    </lineage>
</organism>
<reference evidence="3 4" key="1">
    <citation type="submission" date="2020-10" db="EMBL/GenBank/DDBJ databases">
        <title>Phylogeny of dyella-like bacteria.</title>
        <authorList>
            <person name="Fu J."/>
        </authorList>
    </citation>
    <scope>NUCLEOTIDE SEQUENCE [LARGE SCALE GENOMIC DNA]</scope>
    <source>
        <strain evidence="3 4">BB4</strain>
    </source>
</reference>
<evidence type="ECO:0000313" key="3">
    <source>
        <dbReference type="EMBL" id="MFK2919724.1"/>
    </source>
</evidence>
<proteinExistence type="predicted"/>